<reference evidence="1 2" key="1">
    <citation type="journal article" date="2019" name="J. Gen. Appl. Microbiol.">
        <title>Aerobic degradation of cis-dichloroethene by the marine bacterium Marinobacter salsuginis strain 5N-3.</title>
        <authorList>
            <person name="Inoue Y."/>
            <person name="Fukunaga Y."/>
            <person name="Katsumata H."/>
            <person name="Ohji S."/>
            <person name="Hosoyama A."/>
            <person name="Mori K."/>
            <person name="Ando K."/>
        </authorList>
    </citation>
    <scope>NUCLEOTIDE SEQUENCE [LARGE SCALE GENOMIC DNA]</scope>
    <source>
        <strain evidence="1 2">NBRC 109114</strain>
    </source>
</reference>
<organism evidence="1 2">
    <name type="scientific">Marinobacter salsuginis</name>
    <dbReference type="NCBI Taxonomy" id="418719"/>
    <lineage>
        <taxon>Bacteria</taxon>
        <taxon>Pseudomonadati</taxon>
        <taxon>Pseudomonadota</taxon>
        <taxon>Gammaproteobacteria</taxon>
        <taxon>Pseudomonadales</taxon>
        <taxon>Marinobacteraceae</taxon>
        <taxon>Marinobacter</taxon>
    </lineage>
</organism>
<accession>A0A5M3Q615</accession>
<dbReference type="AlphaFoldDB" id="A0A5M3Q615"/>
<evidence type="ECO:0000313" key="2">
    <source>
        <dbReference type="Proteomes" id="UP000387223"/>
    </source>
</evidence>
<gene>
    <name evidence="1" type="ORF">MSSD14B_41990</name>
</gene>
<evidence type="ECO:0008006" key="3">
    <source>
        <dbReference type="Google" id="ProtNLM"/>
    </source>
</evidence>
<dbReference type="Proteomes" id="UP000387223">
    <property type="component" value="Unassembled WGS sequence"/>
</dbReference>
<dbReference type="RefSeq" id="WP_136631442.1">
    <property type="nucleotide sequence ID" value="NZ_BGZI01000048.1"/>
</dbReference>
<evidence type="ECO:0000313" key="1">
    <source>
        <dbReference type="EMBL" id="GBO90531.1"/>
    </source>
</evidence>
<protein>
    <recommendedName>
        <fullName evidence="3">Helix-turn-helix domain-containing protein</fullName>
    </recommendedName>
</protein>
<name>A0A5M3Q615_9GAMM</name>
<dbReference type="EMBL" id="BGZI01000048">
    <property type="protein sequence ID" value="GBO90531.1"/>
    <property type="molecule type" value="Genomic_DNA"/>
</dbReference>
<proteinExistence type="predicted"/>
<comment type="caution">
    <text evidence="1">The sequence shown here is derived from an EMBL/GenBank/DDBJ whole genome shotgun (WGS) entry which is preliminary data.</text>
</comment>
<sequence>MTGKFFAVGRPQFIQACHLGMNPAVAFLVMARGTRADNSTTSWSALAIDNYSGVARRRAKKAIELLTNEGLVEAIIKGSRPKYKLAKPGNHDDLIWLPNTLVDGAGKEIPPIMKLREYGNLEILEKFILLYHEQDLEADGGIPRTIARRDFRRERIGEIGPFNLFGFCPAAWTASSVGIFSGCKGRGDENGCEGAWIILEPLMKMGLLEKSLYVCESSEKESELIYPVVAETQDAIEELWEWAEQVNRYDFLDKREEFEHFGIALQHIPNACLTGCLRLRYRPHTSKTSKWWASEQAKIQAMVGIIRNSCHVASGFQRAHQG</sequence>